<evidence type="ECO:0000313" key="1">
    <source>
        <dbReference type="EMBL" id="SIQ68817.1"/>
    </source>
</evidence>
<keyword evidence="2" id="KW-1185">Reference proteome</keyword>
<evidence type="ECO:0008006" key="3">
    <source>
        <dbReference type="Google" id="ProtNLM"/>
    </source>
</evidence>
<reference evidence="1 2" key="1">
    <citation type="submission" date="2017-01" db="EMBL/GenBank/DDBJ databases">
        <authorList>
            <person name="Mah S.A."/>
            <person name="Swanson W.J."/>
            <person name="Moy G.W."/>
            <person name="Vacquier V.D."/>
        </authorList>
    </citation>
    <scope>NUCLEOTIDE SEQUENCE [LARGE SCALE GENOMIC DNA]</scope>
    <source>
        <strain evidence="1 2">DSM 7027</strain>
    </source>
</reference>
<dbReference type="Proteomes" id="UP000186895">
    <property type="component" value="Unassembled WGS sequence"/>
</dbReference>
<proteinExistence type="predicted"/>
<gene>
    <name evidence="1" type="ORF">SAMN05421647_107210</name>
</gene>
<organism evidence="1 2">
    <name type="scientific">Marinobacterium stanieri</name>
    <dbReference type="NCBI Taxonomy" id="49186"/>
    <lineage>
        <taxon>Bacteria</taxon>
        <taxon>Pseudomonadati</taxon>
        <taxon>Pseudomonadota</taxon>
        <taxon>Gammaproteobacteria</taxon>
        <taxon>Oceanospirillales</taxon>
        <taxon>Oceanospirillaceae</taxon>
        <taxon>Marinobacterium</taxon>
    </lineage>
</organism>
<accession>A0A1N6UTA1</accession>
<dbReference type="RefSeq" id="WP_139327210.1">
    <property type="nucleotide sequence ID" value="NZ_FTMN01000007.1"/>
</dbReference>
<dbReference type="PROSITE" id="PS51257">
    <property type="entry name" value="PROKAR_LIPOPROTEIN"/>
    <property type="match status" value="1"/>
</dbReference>
<evidence type="ECO:0000313" key="2">
    <source>
        <dbReference type="Proteomes" id="UP000186895"/>
    </source>
</evidence>
<dbReference type="EMBL" id="FTMN01000007">
    <property type="protein sequence ID" value="SIQ68817.1"/>
    <property type="molecule type" value="Genomic_DNA"/>
</dbReference>
<protein>
    <recommendedName>
        <fullName evidence="3">Lipoprotein</fullName>
    </recommendedName>
</protein>
<name>A0A1N6UTA1_9GAMM</name>
<sequence length="330" mass="37375">MVGRNWVVAALAAPLMMLSGCQTTTLKPGAQDQMLRGTLIATGEKYWFESCLGGERQPVLAMTDALKASHERQSLGDEWPVYVESLGRQEAEGVMLTQGFLAGGTQRACRFDLPDVELRAVSADEQVVFDLTERHIRVQFIDRLLMLAFERPEVEIEGEVRRWEQSMQGSGESQNTLLLEVRPEACTGKRGDWYGLSMEAELNNRYFSGCARLGDFVHWPLRQRYQTPDSVQTRRIDLSLMADGQLHWREDYMNDQPLLEHEGRWRRLSPSLVQVVLDGQGASDAGMVFRVADDGALKLEGFHPAYGRELEFESSAGLLRFNSGELDWWQ</sequence>
<dbReference type="AlphaFoldDB" id="A0A1N6UTA1"/>